<sequence>MTENEKQELLGKALWDIANELRGAMNADDLIEAQTTKIEALKTHKKGLMQQLFPQSITN</sequence>
<dbReference type="RefSeq" id="WP_101259907.1">
    <property type="nucleotide sequence ID" value="NZ_MVDD01000002.1"/>
</dbReference>
<gene>
    <name evidence="1" type="ORF">BZG02_02870</name>
</gene>
<dbReference type="Gene3D" id="1.10.287.1120">
    <property type="entry name" value="Bipartite methylase S protein"/>
    <property type="match status" value="1"/>
</dbReference>
<protein>
    <submittedName>
        <fullName evidence="1">Uncharacterized protein</fullName>
    </submittedName>
</protein>
<evidence type="ECO:0000313" key="2">
    <source>
        <dbReference type="Proteomes" id="UP000233535"/>
    </source>
</evidence>
<keyword evidence="2" id="KW-1185">Reference proteome</keyword>
<dbReference type="EMBL" id="MVDD01000002">
    <property type="protein sequence ID" value="PKQ64810.1"/>
    <property type="molecule type" value="Genomic_DNA"/>
</dbReference>
<reference evidence="1 2" key="1">
    <citation type="journal article" date="2017" name="Front. Microbiol.">
        <title>Labilibaculum manganireducens gen. nov., sp. nov. and Labilibaculum filiforme sp. nov., Novel Bacteroidetes Isolated from Subsurface Sediments of the Baltic Sea.</title>
        <authorList>
            <person name="Vandieken V."/>
            <person name="Marshall I.P."/>
            <person name="Niemann H."/>
            <person name="Engelen B."/>
            <person name="Cypionka H."/>
        </authorList>
    </citation>
    <scope>NUCLEOTIDE SEQUENCE [LARGE SCALE GENOMIC DNA]</scope>
    <source>
        <strain evidence="1 2">59.16B</strain>
    </source>
</reference>
<organism evidence="1 2">
    <name type="scientific">Labilibaculum filiforme</name>
    <dbReference type="NCBI Taxonomy" id="1940526"/>
    <lineage>
        <taxon>Bacteria</taxon>
        <taxon>Pseudomonadati</taxon>
        <taxon>Bacteroidota</taxon>
        <taxon>Bacteroidia</taxon>
        <taxon>Marinilabiliales</taxon>
        <taxon>Marinifilaceae</taxon>
        <taxon>Labilibaculum</taxon>
    </lineage>
</organism>
<comment type="caution">
    <text evidence="1">The sequence shown here is derived from an EMBL/GenBank/DDBJ whole genome shotgun (WGS) entry which is preliminary data.</text>
</comment>
<name>A0A2N3I3A4_9BACT</name>
<proteinExistence type="predicted"/>
<dbReference type="AlphaFoldDB" id="A0A2N3I3A4"/>
<dbReference type="SUPFAM" id="SSF116734">
    <property type="entry name" value="DNA methylase specificity domain"/>
    <property type="match status" value="1"/>
</dbReference>
<accession>A0A2N3I3A4</accession>
<evidence type="ECO:0000313" key="1">
    <source>
        <dbReference type="EMBL" id="PKQ64810.1"/>
    </source>
</evidence>
<dbReference type="Proteomes" id="UP000233535">
    <property type="component" value="Unassembled WGS sequence"/>
</dbReference>
<dbReference type="OrthoDB" id="9798929at2"/>